<keyword evidence="2" id="KW-0687">Ribonucleoprotein</keyword>
<dbReference type="PANTHER" id="PTHR37809">
    <property type="entry name" value="RIBOSOMAL PROTEIN S12 METHYLTHIOTRANSFERASE ACCESSORY FACTOR YCAO"/>
    <property type="match status" value="1"/>
</dbReference>
<keyword evidence="3" id="KW-1185">Reference proteome</keyword>
<keyword evidence="2" id="KW-0808">Transferase</keyword>
<dbReference type="STRING" id="1513793.SAMN06296036_111114"/>
<keyword evidence="2" id="KW-0689">Ribosomal protein</keyword>
<accession>A0A1Y6C5W6</accession>
<dbReference type="InterPro" id="IPR003776">
    <property type="entry name" value="YcaO-like_dom"/>
</dbReference>
<reference evidence="3" key="1">
    <citation type="submission" date="2017-04" db="EMBL/GenBank/DDBJ databases">
        <authorList>
            <person name="Varghese N."/>
            <person name="Submissions S."/>
        </authorList>
    </citation>
    <scope>NUCLEOTIDE SEQUENCE [LARGE SCALE GENOMIC DNA]</scope>
    <source>
        <strain evidence="3">RKEM611</strain>
    </source>
</reference>
<dbReference type="EMBL" id="FWZT01000011">
    <property type="protein sequence ID" value="SMF37882.1"/>
    <property type="molecule type" value="Genomic_DNA"/>
</dbReference>
<dbReference type="Proteomes" id="UP000192907">
    <property type="component" value="Unassembled WGS sequence"/>
</dbReference>
<dbReference type="PROSITE" id="PS51664">
    <property type="entry name" value="YCAO"/>
    <property type="match status" value="1"/>
</dbReference>
<dbReference type="Pfam" id="PF02624">
    <property type="entry name" value="YcaO"/>
    <property type="match status" value="1"/>
</dbReference>
<organism evidence="2 3">
    <name type="scientific">Pseudobacteriovorax antillogorgiicola</name>
    <dbReference type="NCBI Taxonomy" id="1513793"/>
    <lineage>
        <taxon>Bacteria</taxon>
        <taxon>Pseudomonadati</taxon>
        <taxon>Bdellovibrionota</taxon>
        <taxon>Oligoflexia</taxon>
        <taxon>Oligoflexales</taxon>
        <taxon>Pseudobacteriovoracaceae</taxon>
        <taxon>Pseudobacteriovorax</taxon>
    </lineage>
</organism>
<sequence>MALKKRAGLSRISSINKLANQLMPVFQGYRPHSTIDISTCSGKGLTTELALASLLFEAYEIAVAERVRCQSIVLSSRKMVDSKMDHVPVGSLGQVGFCEDKAVEWIPVKDFDTDTWVYAPIASLYFHPGIFSATSNGLATGLSFYESLMYGLLEVVERHAHTWALLRKRAFSVRNYKSQISAELKDELLSLQEQGVQVEINDISTELGIPCFYSVFVEPTLDGMRSFNSGVACHLDKKTALESAISEALQSRAVSVSGSREDLNEKHSAIGDSRVFSFWYSSDSKEQRDFDDIISLTAISSLSAINLILETVRKNDKSLGRYLYYTYPSENGTYVTRSIIEGAEQFGLCRHRFGQSVFNYLKGSIG</sequence>
<dbReference type="GO" id="GO:0005840">
    <property type="term" value="C:ribosome"/>
    <property type="evidence" value="ECO:0007669"/>
    <property type="project" value="UniProtKB-KW"/>
</dbReference>
<gene>
    <name evidence="2" type="ORF">SAMN06296036_111114</name>
</gene>
<dbReference type="NCBIfam" id="TIGR00702">
    <property type="entry name" value="YcaO-type kinase domain"/>
    <property type="match status" value="1"/>
</dbReference>
<evidence type="ECO:0000259" key="1">
    <source>
        <dbReference type="PROSITE" id="PS51664"/>
    </source>
</evidence>
<evidence type="ECO:0000313" key="2">
    <source>
        <dbReference type="EMBL" id="SMF37882.1"/>
    </source>
</evidence>
<dbReference type="PANTHER" id="PTHR37809:SF1">
    <property type="entry name" value="RIBOSOMAL PROTEIN S12 METHYLTHIOTRANSFERASE ACCESSORY FACTOR YCAO"/>
    <property type="match status" value="1"/>
</dbReference>
<dbReference type="OrthoDB" id="109999at2"/>
<dbReference type="Gene3D" id="3.30.160.660">
    <property type="match status" value="1"/>
</dbReference>
<proteinExistence type="predicted"/>
<evidence type="ECO:0000313" key="3">
    <source>
        <dbReference type="Proteomes" id="UP000192907"/>
    </source>
</evidence>
<dbReference type="GO" id="GO:0016740">
    <property type="term" value="F:transferase activity"/>
    <property type="evidence" value="ECO:0007669"/>
    <property type="project" value="UniProtKB-KW"/>
</dbReference>
<dbReference type="AlphaFoldDB" id="A0A1Y6C5W6"/>
<name>A0A1Y6C5W6_9BACT</name>
<protein>
    <submittedName>
        <fullName evidence="2">Ribosomal protein S12 methylthiotransferase accessory factor</fullName>
    </submittedName>
</protein>
<feature type="domain" description="YcaO" evidence="1">
    <location>
        <begin position="42"/>
        <end position="366"/>
    </location>
</feature>